<evidence type="ECO:0000313" key="3">
    <source>
        <dbReference type="EMBL" id="MBL1074063.1"/>
    </source>
</evidence>
<protein>
    <recommendedName>
        <fullName evidence="2">AMIN-like domain-containing protein</fullName>
    </recommendedName>
</protein>
<evidence type="ECO:0000256" key="1">
    <source>
        <dbReference type="SAM" id="SignalP"/>
    </source>
</evidence>
<name>A0ABS1M4J7_9NOCA</name>
<organism evidence="3 4">
    <name type="scientific">Nocardia acididurans</name>
    <dbReference type="NCBI Taxonomy" id="2802282"/>
    <lineage>
        <taxon>Bacteria</taxon>
        <taxon>Bacillati</taxon>
        <taxon>Actinomycetota</taxon>
        <taxon>Actinomycetes</taxon>
        <taxon>Mycobacteriales</taxon>
        <taxon>Nocardiaceae</taxon>
        <taxon>Nocardia</taxon>
    </lineage>
</organism>
<comment type="caution">
    <text evidence="3">The sequence shown here is derived from an EMBL/GenBank/DDBJ whole genome shotgun (WGS) entry which is preliminary data.</text>
</comment>
<feature type="chain" id="PRO_5045126714" description="AMIN-like domain-containing protein" evidence="1">
    <location>
        <begin position="20"/>
        <end position="193"/>
    </location>
</feature>
<dbReference type="Proteomes" id="UP000602198">
    <property type="component" value="Unassembled WGS sequence"/>
</dbReference>
<dbReference type="EMBL" id="JAERRJ010000002">
    <property type="protein sequence ID" value="MBL1074063.1"/>
    <property type="molecule type" value="Genomic_DNA"/>
</dbReference>
<evidence type="ECO:0000259" key="2">
    <source>
        <dbReference type="Pfam" id="PF24837"/>
    </source>
</evidence>
<sequence>MRTRWVTPAALVVVALVTAGLSGCDRGGGAAPSAPSTTAPATTTAAADPFAAKNRTPDPQAVAIGLTKISLATAATGDQVIFEFTGNAVPGWAVHYVGQAVPNPGPAVLPMAGQSIIEVLIREAANPFKTGVPAYAGANPVIDPAVRSISEVRFASADRGITQAFIGLAIGQVGFRVTALTNPTRVVVEVDHR</sequence>
<reference evidence="3 4" key="1">
    <citation type="submission" date="2021-01" db="EMBL/GenBank/DDBJ databases">
        <title>WGS of actinomycetes isolated from Thailand.</title>
        <authorList>
            <person name="Thawai C."/>
        </authorList>
    </citation>
    <scope>NUCLEOTIDE SEQUENCE [LARGE SCALE GENOMIC DNA]</scope>
    <source>
        <strain evidence="3 4">LPG 2</strain>
    </source>
</reference>
<evidence type="ECO:0000313" key="4">
    <source>
        <dbReference type="Proteomes" id="UP000602198"/>
    </source>
</evidence>
<keyword evidence="4" id="KW-1185">Reference proteome</keyword>
<accession>A0ABS1M4J7</accession>
<dbReference type="InterPro" id="IPR056303">
    <property type="entry name" value="AMIN-like"/>
</dbReference>
<feature type="domain" description="AMIN-like" evidence="2">
    <location>
        <begin position="66"/>
        <end position="192"/>
    </location>
</feature>
<dbReference type="PROSITE" id="PS51257">
    <property type="entry name" value="PROKAR_LIPOPROTEIN"/>
    <property type="match status" value="1"/>
</dbReference>
<feature type="signal peptide" evidence="1">
    <location>
        <begin position="1"/>
        <end position="19"/>
    </location>
</feature>
<keyword evidence="1" id="KW-0732">Signal</keyword>
<dbReference type="Pfam" id="PF24837">
    <property type="entry name" value="AMIN-like"/>
    <property type="match status" value="1"/>
</dbReference>
<dbReference type="RefSeq" id="WP_201944857.1">
    <property type="nucleotide sequence ID" value="NZ_JAERRJ010000002.1"/>
</dbReference>
<proteinExistence type="predicted"/>
<gene>
    <name evidence="3" type="ORF">JK358_06610</name>
</gene>